<dbReference type="Gene3D" id="2.30.130.10">
    <property type="entry name" value="PUA domain"/>
    <property type="match status" value="1"/>
</dbReference>
<keyword evidence="3" id="KW-0641">Proline biosynthesis</keyword>
<feature type="domain" description="PUA" evidence="8">
    <location>
        <begin position="278"/>
        <end position="361"/>
    </location>
</feature>
<evidence type="ECO:0000256" key="6">
    <source>
        <dbReference type="ARBA" id="ARBA00022777"/>
    </source>
</evidence>
<keyword evidence="5" id="KW-0547">Nucleotide-binding</keyword>
<dbReference type="SUPFAM" id="SSF88697">
    <property type="entry name" value="PUA domain-like"/>
    <property type="match status" value="1"/>
</dbReference>
<dbReference type="PROSITE" id="PS50890">
    <property type="entry name" value="PUA"/>
    <property type="match status" value="1"/>
</dbReference>
<evidence type="ECO:0000256" key="2">
    <source>
        <dbReference type="ARBA" id="ARBA00022605"/>
    </source>
</evidence>
<dbReference type="Pfam" id="PF01472">
    <property type="entry name" value="PUA"/>
    <property type="match status" value="1"/>
</dbReference>
<evidence type="ECO:0000256" key="7">
    <source>
        <dbReference type="ARBA" id="ARBA00022840"/>
    </source>
</evidence>
<dbReference type="InterPro" id="IPR002478">
    <property type="entry name" value="PUA"/>
</dbReference>
<dbReference type="NCBIfam" id="TIGR01027">
    <property type="entry name" value="proB"/>
    <property type="match status" value="1"/>
</dbReference>
<dbReference type="EMBL" id="CAEZZV010000036">
    <property type="protein sequence ID" value="CAB4773978.1"/>
    <property type="molecule type" value="Genomic_DNA"/>
</dbReference>
<dbReference type="PANTHER" id="PTHR43654:SF1">
    <property type="entry name" value="ISOPENTENYL PHOSPHATE KINASE"/>
    <property type="match status" value="1"/>
</dbReference>
<evidence type="ECO:0000259" key="8">
    <source>
        <dbReference type="SMART" id="SM00359"/>
    </source>
</evidence>
<dbReference type="InterPro" id="IPR005715">
    <property type="entry name" value="Glu_5kinase/COase_Synthase"/>
</dbReference>
<dbReference type="InterPro" id="IPR041739">
    <property type="entry name" value="G5K_ProB"/>
</dbReference>
<dbReference type="SMART" id="SM00359">
    <property type="entry name" value="PUA"/>
    <property type="match status" value="1"/>
</dbReference>
<evidence type="ECO:0000313" key="9">
    <source>
        <dbReference type="EMBL" id="CAB4591583.1"/>
    </source>
</evidence>
<dbReference type="Pfam" id="PF00696">
    <property type="entry name" value="AA_kinase"/>
    <property type="match status" value="1"/>
</dbReference>
<keyword evidence="7" id="KW-0067">ATP-binding</keyword>
<sequence>MRVVAKIGTSSLTDNVGVIDRLMIASICRQIAELRADGHEVVLVTSGAVSAGVSALGLTQRPTDMRTLQALAAAGQSRLMEVYNAEFSSHSLVAAQVLLVPHDFVDRSQYLHARDTLERLLELGCIPVVNENDAIANDEIRFGDNDHIAALLSHLLKADILILLTDTDGLYTADPRSDAQATLITDVFEGDPLMSVDAGSSSSNRGSGGMASKLSAARIASWSGVRAVIAQAQIESVLNKIVAGSIAGTSMIGTTFHGSDRHLSSRQLWVAFASEVRGRVVVDAGAALALRRQAVSLLPAGVVNASGDFEAGDTVEVTDSDGGIIARGSSLMSLQQVLVSAGRRTADLDDGFPQLVIHRDGLVILPS</sequence>
<dbReference type="HAMAP" id="MF_00456">
    <property type="entry name" value="ProB"/>
    <property type="match status" value="1"/>
</dbReference>
<dbReference type="CDD" id="cd04242">
    <property type="entry name" value="AAK_G5K_ProB"/>
    <property type="match status" value="1"/>
</dbReference>
<dbReference type="FunFam" id="3.40.1160.10:FF:000018">
    <property type="entry name" value="Glutamate 5-kinase"/>
    <property type="match status" value="1"/>
</dbReference>
<accession>A0A6J6FXA5</accession>
<dbReference type="AlphaFoldDB" id="A0A6J6FXA5"/>
<keyword evidence="2" id="KW-0028">Amino-acid biosynthesis</keyword>
<evidence type="ECO:0000256" key="1">
    <source>
        <dbReference type="ARBA" id="ARBA00022490"/>
    </source>
</evidence>
<dbReference type="InterPro" id="IPR036974">
    <property type="entry name" value="PUA_sf"/>
</dbReference>
<dbReference type="CDD" id="cd21157">
    <property type="entry name" value="PUA_G5K"/>
    <property type="match status" value="1"/>
</dbReference>
<dbReference type="GO" id="GO:0004349">
    <property type="term" value="F:glutamate 5-kinase activity"/>
    <property type="evidence" value="ECO:0007669"/>
    <property type="project" value="InterPro"/>
</dbReference>
<evidence type="ECO:0000313" key="10">
    <source>
        <dbReference type="EMBL" id="CAB4773978.1"/>
    </source>
</evidence>
<organism evidence="9">
    <name type="scientific">freshwater metagenome</name>
    <dbReference type="NCBI Taxonomy" id="449393"/>
    <lineage>
        <taxon>unclassified sequences</taxon>
        <taxon>metagenomes</taxon>
        <taxon>ecological metagenomes</taxon>
    </lineage>
</organism>
<dbReference type="GO" id="GO:0008652">
    <property type="term" value="P:amino acid biosynthetic process"/>
    <property type="evidence" value="ECO:0007669"/>
    <property type="project" value="UniProtKB-KW"/>
</dbReference>
<dbReference type="InterPro" id="IPR001057">
    <property type="entry name" value="Glu/AcGlu_kinase"/>
</dbReference>
<dbReference type="InterPro" id="IPR011529">
    <property type="entry name" value="Glu_5kinase"/>
</dbReference>
<dbReference type="PIRSF" id="PIRSF000729">
    <property type="entry name" value="GK"/>
    <property type="match status" value="1"/>
</dbReference>
<proteinExistence type="inferred from homology"/>
<evidence type="ECO:0000256" key="4">
    <source>
        <dbReference type="ARBA" id="ARBA00022679"/>
    </source>
</evidence>
<dbReference type="InterPro" id="IPR001048">
    <property type="entry name" value="Asp/Glu/Uridylate_kinase"/>
</dbReference>
<name>A0A6J6FXA5_9ZZZZ</name>
<dbReference type="PANTHER" id="PTHR43654">
    <property type="entry name" value="GLUTAMATE 5-KINASE"/>
    <property type="match status" value="1"/>
</dbReference>
<dbReference type="PRINTS" id="PR00474">
    <property type="entry name" value="GLU5KINASE"/>
</dbReference>
<gene>
    <name evidence="9" type="ORF">UFOPK1820_00180</name>
    <name evidence="10" type="ORF">UFOPK2921_00422</name>
</gene>
<dbReference type="InterPro" id="IPR036393">
    <property type="entry name" value="AceGlu_kinase-like_sf"/>
</dbReference>
<keyword evidence="4" id="KW-0808">Transferase</keyword>
<evidence type="ECO:0000256" key="3">
    <source>
        <dbReference type="ARBA" id="ARBA00022650"/>
    </source>
</evidence>
<keyword evidence="6" id="KW-0418">Kinase</keyword>
<keyword evidence="1" id="KW-0963">Cytoplasm</keyword>
<dbReference type="PROSITE" id="PS00902">
    <property type="entry name" value="GLUTAMATE_5_KINASE"/>
    <property type="match status" value="1"/>
</dbReference>
<dbReference type="GO" id="GO:0005524">
    <property type="term" value="F:ATP binding"/>
    <property type="evidence" value="ECO:0007669"/>
    <property type="project" value="UniProtKB-KW"/>
</dbReference>
<dbReference type="InterPro" id="IPR019797">
    <property type="entry name" value="Glutamate_5-kinase_CS"/>
</dbReference>
<protein>
    <submittedName>
        <fullName evidence="9">Unannotated protein</fullName>
    </submittedName>
</protein>
<reference evidence="9" key="1">
    <citation type="submission" date="2020-05" db="EMBL/GenBank/DDBJ databases">
        <authorList>
            <person name="Chiriac C."/>
            <person name="Salcher M."/>
            <person name="Ghai R."/>
            <person name="Kavagutti S V."/>
        </authorList>
    </citation>
    <scope>NUCLEOTIDE SEQUENCE</scope>
</reference>
<dbReference type="GO" id="GO:0005829">
    <property type="term" value="C:cytosol"/>
    <property type="evidence" value="ECO:0007669"/>
    <property type="project" value="TreeGrafter"/>
</dbReference>
<dbReference type="Gene3D" id="3.40.1160.10">
    <property type="entry name" value="Acetylglutamate kinase-like"/>
    <property type="match status" value="1"/>
</dbReference>
<evidence type="ECO:0000256" key="5">
    <source>
        <dbReference type="ARBA" id="ARBA00022741"/>
    </source>
</evidence>
<dbReference type="SUPFAM" id="SSF53633">
    <property type="entry name" value="Carbamate kinase-like"/>
    <property type="match status" value="1"/>
</dbReference>
<dbReference type="EMBL" id="CAEZUK010000016">
    <property type="protein sequence ID" value="CAB4591583.1"/>
    <property type="molecule type" value="Genomic_DNA"/>
</dbReference>
<dbReference type="GO" id="GO:0003723">
    <property type="term" value="F:RNA binding"/>
    <property type="evidence" value="ECO:0007669"/>
    <property type="project" value="InterPro"/>
</dbReference>
<dbReference type="InterPro" id="IPR015947">
    <property type="entry name" value="PUA-like_sf"/>
</dbReference>